<keyword evidence="1" id="KW-0808">Transferase</keyword>
<gene>
    <name evidence="1" type="ORF">PSH1131_063</name>
</gene>
<evidence type="ECO:0000313" key="2">
    <source>
        <dbReference type="Proteomes" id="UP000244507"/>
    </source>
</evidence>
<organism evidence="1 2">
    <name type="scientific">Escherichia phage myPSH1131</name>
    <dbReference type="NCBI Taxonomy" id="2108117"/>
    <lineage>
        <taxon>Viruses</taxon>
        <taxon>Duplodnaviria</taxon>
        <taxon>Heunggongvirae</taxon>
        <taxon>Uroviricota</taxon>
        <taxon>Caudoviricetes</taxon>
        <taxon>Mktvariviridae</taxon>
        <taxon>Gordonclarkvirinae</taxon>
        <taxon>Kuravirus</taxon>
        <taxon>Kuravirus myPSH1131</taxon>
    </lineage>
</organism>
<name>A0A2R3UA25_9CAUD</name>
<dbReference type="Proteomes" id="UP000244507">
    <property type="component" value="Segment"/>
</dbReference>
<dbReference type="EMBL" id="MG983840">
    <property type="protein sequence ID" value="AVQ10068.1"/>
    <property type="molecule type" value="Genomic_DNA"/>
</dbReference>
<keyword evidence="2" id="KW-1185">Reference proteome</keyword>
<sequence length="457" mass="51111">MIVIPINQIEDKVAQQPDITVGRHFIEQLINNNLVPDGICPIITGGAVRDAVLNNTAPHDIDIFIVRGQTPRTQNTFVPTDRWQALGREIESNVKEWLESQDIEYASLLAEATNESYAGSSQLTFTDIIEFQWDGVRIQFMFNYPTSIEEVLDNFPMMCRGAMTLDNLFMTSHGYLAMTAPCPVVVSNREIRYVHKKWPNSQVLRFSSPAAAHQYMAQTRYLPTPQPINHLVNERGQVALIEDTTSAQYCVNRDMSRLFGIPYEEIQLMSSVHGSSQISAYWSEGLTNLTTNTGGDLLGREEEPNRHNAIEGVFVAPAMRRAQESRRIRPTTRRTSFEEALGVTSDSMERWMARPSRGRPNGLTVSARQFSGQGFAVGDINAPVRAVWTDEGVAQDVVGSLSDLDTPSHEELAEAVSRSLADRFIANNPEVLEPQTRTVRFADEAGRGISFDMETNN</sequence>
<proteinExistence type="predicted"/>
<reference evidence="1 2" key="1">
    <citation type="submission" date="2018-02" db="EMBL/GenBank/DDBJ databases">
        <title>Isolation, characterization and genome analysis of lytic bacteriophages against Escherichia coli.</title>
        <authorList>
            <person name="Ramesh N."/>
            <person name="Prasanth M."/>
            <person name="Tamhankar A.J."/>
            <person name="Lundborg C.S."/>
        </authorList>
    </citation>
    <scope>NUCLEOTIDE SEQUENCE [LARGE SCALE GENOMIC DNA]</scope>
</reference>
<evidence type="ECO:0000313" key="1">
    <source>
        <dbReference type="EMBL" id="AVQ10068.1"/>
    </source>
</evidence>
<dbReference type="GO" id="GO:0016740">
    <property type="term" value="F:transferase activity"/>
    <property type="evidence" value="ECO:0007669"/>
    <property type="project" value="UniProtKB-KW"/>
</dbReference>
<accession>A0A2R3UA25</accession>
<protein>
    <submittedName>
        <fullName evidence="1">Nucleotidyltransferase domain</fullName>
    </submittedName>
</protein>